<protein>
    <submittedName>
        <fullName evidence="2">Uncharacterized protein LOC136078161</fullName>
    </submittedName>
</protein>
<proteinExistence type="predicted"/>
<evidence type="ECO:0000313" key="2">
    <source>
        <dbReference type="RefSeq" id="XP_065649324.1"/>
    </source>
</evidence>
<reference evidence="2" key="1">
    <citation type="submission" date="2025-08" db="UniProtKB">
        <authorList>
            <consortium name="RefSeq"/>
        </authorList>
    </citation>
    <scope>IDENTIFICATION</scope>
</reference>
<gene>
    <name evidence="2" type="primary">LOC136078161</name>
</gene>
<dbReference type="RefSeq" id="XP_065649324.1">
    <property type="nucleotide sequence ID" value="XM_065793252.1"/>
</dbReference>
<dbReference type="Proteomes" id="UP001652625">
    <property type="component" value="Chromosome 03"/>
</dbReference>
<sequence length="758" mass="87847">MNLRKNNQDWLIGYPESNKLSSFSRLPTKKHVLGRYSHLHFYSKGDTSARDIFKLVLGELKEVWEKAGVPVRSDNSCLSLLTKLFVEMVKIKKIDHASRDVKAGKEKIVTFCNELEKLCDISAVNAYEQLLVSCRPKWKEDWAFYEDQKSSRKYHMTGSIDLGVSKFLERREDRLSIDFRRSSTEDQKSSAFDVSEIVESADEEDQKDTEFTPLPLKKRKVPLTNSLEILSKKLSEVTASVADRCCLSVRQQLLFQSTIICKSGGKLNEISMSVSTVHRQRQNARKNIVLSIKADWEINKPKKAILHWDSKLFHLDIAHNEERVAVLISGSLNGPKLIGVPLIKDSTGKTQCDEVVKLAQDWNILENIVGICFDTTASITGNKKGAATLIEIELKRPLLWLACRHHHNELHIKHAFTALRGGSKSPDEPIFQRFRAEFSRIDIDYSNLNFFKWPTDIKSEIFNQASLVLKWAYQCLEEKIFPREDYLELIELTIIYLGGKLSMERIFKIHKPGAIHNAKFMSHSIYILKMELLSNKFIMSNNEQIMIHRMAKFISFFYSMQFLRSRISVFAPVDDFKFFFAMNWYQEEDSDIATAVISSINRHLWYLTEELVILSLFNEKLPEFTRTIMAKKLFSTPRPKTFLIGKPKFPTLSSSTVIYFLIGPRSWLLFDLLGLINNQVWLQMNPQEWKFFQDYRTADDFVKQLEVTNDCAERGIKLIGDFRECAQNEEQRQFILQVVEQHRKQNPSDSKSKLINTL</sequence>
<dbReference type="PANTHER" id="PTHR46113:SF1">
    <property type="entry name" value="PEPTIDASE M17 LEUCYL AMINOPEPTIDASE N-TERMINAL DOMAIN-CONTAINING PROTEIN"/>
    <property type="match status" value="1"/>
</dbReference>
<name>A0ABM4BJU6_HYDVU</name>
<organism evidence="1 2">
    <name type="scientific">Hydra vulgaris</name>
    <name type="common">Hydra</name>
    <name type="synonym">Hydra attenuata</name>
    <dbReference type="NCBI Taxonomy" id="6087"/>
    <lineage>
        <taxon>Eukaryota</taxon>
        <taxon>Metazoa</taxon>
        <taxon>Cnidaria</taxon>
        <taxon>Hydrozoa</taxon>
        <taxon>Hydroidolina</taxon>
        <taxon>Anthoathecata</taxon>
        <taxon>Aplanulata</taxon>
        <taxon>Hydridae</taxon>
        <taxon>Hydra</taxon>
    </lineage>
</organism>
<dbReference type="PANTHER" id="PTHR46113">
    <property type="entry name" value="SNAC DOMAIN-CONTAINING PROTEIN"/>
    <property type="match status" value="1"/>
</dbReference>
<accession>A0ABM4BJU6</accession>
<keyword evidence="1" id="KW-1185">Reference proteome</keyword>
<evidence type="ECO:0000313" key="1">
    <source>
        <dbReference type="Proteomes" id="UP001652625"/>
    </source>
</evidence>
<dbReference type="GeneID" id="136078161"/>